<keyword evidence="1" id="KW-0732">Signal</keyword>
<dbReference type="Pfam" id="PF09699">
    <property type="entry name" value="Paired_CXXCH_1"/>
    <property type="match status" value="7"/>
</dbReference>
<evidence type="ECO:0000313" key="3">
    <source>
        <dbReference type="EMBL" id="OAG27712.1"/>
    </source>
</evidence>
<feature type="domain" description="Doubled CXXCH motif" evidence="2">
    <location>
        <begin position="308"/>
        <end position="341"/>
    </location>
</feature>
<feature type="domain" description="Doubled CXXCH motif" evidence="2">
    <location>
        <begin position="141"/>
        <end position="181"/>
    </location>
</feature>
<keyword evidence="4" id="KW-1185">Reference proteome</keyword>
<dbReference type="EMBL" id="LSFI01000021">
    <property type="protein sequence ID" value="OAG27712.1"/>
    <property type="molecule type" value="Genomic_DNA"/>
</dbReference>
<feature type="domain" description="Doubled CXXCH motif" evidence="2">
    <location>
        <begin position="94"/>
        <end position="131"/>
    </location>
</feature>
<dbReference type="STRING" id="1795632.TH606_05395"/>
<dbReference type="Gene3D" id="3.90.10.10">
    <property type="entry name" value="Cytochrome C3"/>
    <property type="match status" value="3"/>
</dbReference>
<feature type="domain" description="Doubled CXXCH motif" evidence="2">
    <location>
        <begin position="362"/>
        <end position="393"/>
    </location>
</feature>
<feature type="domain" description="Doubled CXXCH motif" evidence="2">
    <location>
        <begin position="44"/>
        <end position="83"/>
    </location>
</feature>
<reference evidence="3 4" key="1">
    <citation type="submission" date="2016-02" db="EMBL/GenBank/DDBJ databases">
        <title>Draft genome sequence of Thermodesulfatator sp. S606.</title>
        <authorList>
            <person name="Lai Q."/>
            <person name="Cao J."/>
            <person name="Dupont S."/>
            <person name="Shao Z."/>
            <person name="Jebbar M."/>
            <person name="Alain K."/>
        </authorList>
    </citation>
    <scope>NUCLEOTIDE SEQUENCE [LARGE SCALE GENOMIC DNA]</scope>
    <source>
        <strain evidence="3 4">S606</strain>
    </source>
</reference>
<organism evidence="3 4">
    <name type="scientific">Thermodesulfatator autotrophicus</name>
    <dbReference type="NCBI Taxonomy" id="1795632"/>
    <lineage>
        <taxon>Bacteria</taxon>
        <taxon>Pseudomonadati</taxon>
        <taxon>Thermodesulfobacteriota</taxon>
        <taxon>Thermodesulfobacteria</taxon>
        <taxon>Thermodesulfobacteriales</taxon>
        <taxon>Thermodesulfatatoraceae</taxon>
        <taxon>Thermodesulfatator</taxon>
    </lineage>
</organism>
<dbReference type="Proteomes" id="UP000076964">
    <property type="component" value="Unassembled WGS sequence"/>
</dbReference>
<evidence type="ECO:0000313" key="4">
    <source>
        <dbReference type="Proteomes" id="UP000076964"/>
    </source>
</evidence>
<feature type="domain" description="Doubled CXXCH motif" evidence="2">
    <location>
        <begin position="193"/>
        <end position="211"/>
    </location>
</feature>
<dbReference type="InterPro" id="IPR051829">
    <property type="entry name" value="Multiheme_Cytochr_ET"/>
</dbReference>
<dbReference type="Gene3D" id="1.10.1130.10">
    <property type="entry name" value="Flavocytochrome C3, Chain A"/>
    <property type="match status" value="1"/>
</dbReference>
<dbReference type="PANTHER" id="PTHR35038">
    <property type="entry name" value="DISSIMILATORY SULFITE REDUCTASE SIRA"/>
    <property type="match status" value="1"/>
</dbReference>
<dbReference type="AlphaFoldDB" id="A0A177E919"/>
<dbReference type="SUPFAM" id="SSF48695">
    <property type="entry name" value="Multiheme cytochromes"/>
    <property type="match status" value="2"/>
</dbReference>
<dbReference type="NCBIfam" id="TIGR01905">
    <property type="entry name" value="paired_CXXCH_1"/>
    <property type="match status" value="5"/>
</dbReference>
<evidence type="ECO:0000256" key="1">
    <source>
        <dbReference type="ARBA" id="ARBA00022729"/>
    </source>
</evidence>
<proteinExistence type="predicted"/>
<protein>
    <recommendedName>
        <fullName evidence="2">Doubled CXXCH motif domain-containing protein</fullName>
    </recommendedName>
</protein>
<dbReference type="RefSeq" id="WP_068541903.1">
    <property type="nucleotide sequence ID" value="NZ_LSFI01000021.1"/>
</dbReference>
<dbReference type="OrthoDB" id="9783375at2"/>
<sequence>MRVFLLIFLFSLFYYTSPVISKVDNKTCFQCHKSKIYLDKKYIHKPILTKKGCLECHFPHASKNEKLLKESNIKLCFSCHKKLENDFKKRLFLHEPYKEKACLRCHVSHSSNYKYLLKDDVYDLCFSCHKNLLVNRKKFLHKPYKEGKCLSCHNPHIGYDVRLLNEVSINSLCFSCHKEDKKFLNAHLGRDATNCLECHDPHMSNNKFILKDFEHKPFAEQKCNLCHSQKDKSTALCLKCHQDITDTFYYFHNHSLGGYQENSCLVCHSPHVGNTKILLKSSPKILCISCHSLAYKQKENSLYVHPKRDNCIECHSGHGSNNPSMLKGDGNQVCSRCHKTQGKFSHPIGNKVLDPRNGKPITCITCHEPMGTNFKYELKLSGEATLCVECHKNY</sequence>
<name>A0A177E919_9BACT</name>
<dbReference type="InterPro" id="IPR010177">
    <property type="entry name" value="Paired_CXXCH_1"/>
</dbReference>
<evidence type="ECO:0000259" key="2">
    <source>
        <dbReference type="Pfam" id="PF09699"/>
    </source>
</evidence>
<feature type="domain" description="Doubled CXXCH motif" evidence="2">
    <location>
        <begin position="260"/>
        <end position="292"/>
    </location>
</feature>
<dbReference type="InterPro" id="IPR036280">
    <property type="entry name" value="Multihaem_cyt_sf"/>
</dbReference>
<accession>A0A177E919</accession>
<gene>
    <name evidence="3" type="ORF">TH606_05395</name>
</gene>
<comment type="caution">
    <text evidence="3">The sequence shown here is derived from an EMBL/GenBank/DDBJ whole genome shotgun (WGS) entry which is preliminary data.</text>
</comment>